<reference evidence="2 5" key="3">
    <citation type="submission" date="2019-12" db="EMBL/GenBank/DDBJ databases">
        <title>Draft Genome Sequences of Six Type Strains of the Genus Massilia.</title>
        <authorList>
            <person name="Miess H."/>
            <person name="Frediansyah A."/>
            <person name="Goeker M."/>
            <person name="Gross H."/>
        </authorList>
    </citation>
    <scope>NUCLEOTIDE SEQUENCE [LARGE SCALE GENOMIC DNA]</scope>
    <source>
        <strain evidence="2 5">DSM 26639</strain>
    </source>
</reference>
<sequence>MRRRVPAAVVVPLLAALAAQLALHRAAPPLLAAHAPLPPAPPPLLLRLASLGDAPVAARLALLYLHAYDTGLPLRELDYGRIVQWLDAALALDPHSRQPLLAATLVYGAVPDAARVRTMIGFVERAFAADPAERWPAMAQAALLARHRLHDMALARRCAQAIRVRAPNAPAWARELEIFILQDMNELDSARAVTGALLESGTVTDPAEVRFLERRLKELEQAGAAR</sequence>
<dbReference type="Proteomes" id="UP000437862">
    <property type="component" value="Chromosome"/>
</dbReference>
<feature type="signal peptide" evidence="1">
    <location>
        <begin position="1"/>
        <end position="32"/>
    </location>
</feature>
<dbReference type="EMBL" id="VLKW01000010">
    <property type="protein sequence ID" value="TWI44154.1"/>
    <property type="molecule type" value="Genomic_DNA"/>
</dbReference>
<dbReference type="EMBL" id="CP046904">
    <property type="protein sequence ID" value="QGZ42750.1"/>
    <property type="molecule type" value="Genomic_DNA"/>
</dbReference>
<feature type="chain" id="PRO_5044617742" description="Tetratricopeptide repeat protein" evidence="1">
    <location>
        <begin position="33"/>
        <end position="226"/>
    </location>
</feature>
<evidence type="ECO:0000313" key="4">
    <source>
        <dbReference type="Proteomes" id="UP000315112"/>
    </source>
</evidence>
<reference evidence="3 4" key="1">
    <citation type="journal article" date="2015" name="Stand. Genomic Sci.">
        <title>Genomic Encyclopedia of Bacterial and Archaeal Type Strains, Phase III: the genomes of soil and plant-associated and newly described type strains.</title>
        <authorList>
            <person name="Whitman W.B."/>
            <person name="Woyke T."/>
            <person name="Klenk H.P."/>
            <person name="Zhou Y."/>
            <person name="Lilburn T.G."/>
            <person name="Beck B.J."/>
            <person name="De Vos P."/>
            <person name="Vandamme P."/>
            <person name="Eisen J.A."/>
            <person name="Garrity G."/>
            <person name="Hugenholtz P."/>
            <person name="Kyrpides N.C."/>
        </authorList>
    </citation>
    <scope>NUCLEOTIDE SEQUENCE [LARGE SCALE GENOMIC DNA]</scope>
    <source>
        <strain evidence="3 4">CGMCC 1.10685</strain>
    </source>
</reference>
<proteinExistence type="predicted"/>
<reference evidence="3" key="2">
    <citation type="submission" date="2019-07" db="EMBL/GenBank/DDBJ databases">
        <authorList>
            <person name="Whitman W."/>
            <person name="Huntemann M."/>
            <person name="Clum A."/>
            <person name="Pillay M."/>
            <person name="Palaniappan K."/>
            <person name="Varghese N."/>
            <person name="Mikhailova N."/>
            <person name="Stamatis D."/>
            <person name="Reddy T."/>
            <person name="Daum C."/>
            <person name="Shapiro N."/>
            <person name="Ivanova N."/>
            <person name="Kyrpides N."/>
            <person name="Woyke T."/>
        </authorList>
    </citation>
    <scope>NUCLEOTIDE SEQUENCE</scope>
    <source>
        <strain evidence="3">CGMCC 1.10685</strain>
    </source>
</reference>
<evidence type="ECO:0008006" key="6">
    <source>
        <dbReference type="Google" id="ProtNLM"/>
    </source>
</evidence>
<dbReference type="OrthoDB" id="8708240at2"/>
<evidence type="ECO:0000313" key="3">
    <source>
        <dbReference type="EMBL" id="TWI44154.1"/>
    </source>
</evidence>
<organism evidence="3 4">
    <name type="scientific">Pseudoduganella flava</name>
    <dbReference type="NCBI Taxonomy" id="871742"/>
    <lineage>
        <taxon>Bacteria</taxon>
        <taxon>Pseudomonadati</taxon>
        <taxon>Pseudomonadota</taxon>
        <taxon>Betaproteobacteria</taxon>
        <taxon>Burkholderiales</taxon>
        <taxon>Oxalobacteraceae</taxon>
        <taxon>Telluria group</taxon>
        <taxon>Pseudoduganella</taxon>
    </lineage>
</organism>
<evidence type="ECO:0000313" key="5">
    <source>
        <dbReference type="Proteomes" id="UP000437862"/>
    </source>
</evidence>
<name>A0A562PI88_9BURK</name>
<protein>
    <recommendedName>
        <fullName evidence="6">Tetratricopeptide repeat protein</fullName>
    </recommendedName>
</protein>
<dbReference type="AlphaFoldDB" id="A0A562PI88"/>
<evidence type="ECO:0000313" key="2">
    <source>
        <dbReference type="EMBL" id="QGZ42750.1"/>
    </source>
</evidence>
<keyword evidence="1" id="KW-0732">Signal</keyword>
<evidence type="ECO:0000256" key="1">
    <source>
        <dbReference type="SAM" id="SignalP"/>
    </source>
</evidence>
<dbReference type="Proteomes" id="UP000315112">
    <property type="component" value="Unassembled WGS sequence"/>
</dbReference>
<keyword evidence="5" id="KW-1185">Reference proteome</keyword>
<gene>
    <name evidence="2" type="ORF">GO485_29410</name>
    <name evidence="3" type="ORF">IP92_04673</name>
</gene>
<accession>A0A562PI88</accession>
<dbReference type="RefSeq" id="WP_145879743.1">
    <property type="nucleotide sequence ID" value="NZ_CP046904.1"/>
</dbReference>